<reference evidence="2" key="3">
    <citation type="submission" date="2019-10" db="EMBL/GenBank/DDBJ databases">
        <authorList>
            <consortium name="NCBI Pathogen Detection Project"/>
        </authorList>
    </citation>
    <scope>NUCLEOTIDE SEQUENCE</scope>
    <source>
        <strain evidence="2">Salmonella enterica</strain>
    </source>
</reference>
<reference evidence="2" key="2">
    <citation type="journal article" date="2018" name="Genome Biol.">
        <title>SKESA: strategic k-mer extension for scrupulous assemblies.</title>
        <authorList>
            <person name="Souvorov A."/>
            <person name="Agarwala R."/>
            <person name="Lipman D.J."/>
        </authorList>
    </citation>
    <scope>NUCLEOTIDE SEQUENCE</scope>
    <source>
        <strain evidence="2">Salmonella enterica</strain>
    </source>
</reference>
<evidence type="ECO:0000313" key="1">
    <source>
        <dbReference type="EMBL" id="ATW56232.1"/>
    </source>
</evidence>
<gene>
    <name evidence="1" type="ORF">CNQ75_17955</name>
    <name evidence="2" type="ORF">GB480_15280</name>
</gene>
<name>A0A2I5HL72_SALDZ</name>
<dbReference type="Proteomes" id="UP000230639">
    <property type="component" value="Chromosome"/>
</dbReference>
<sequence>MKPCNIDNDLTVFSRLEKEAERLGLNRCELAQLLQFNSYDYMCHRNGMMSLDCTLFSASIFSGLKEAGMDMFYITTGVPHEANHTQKALAMASHINDFPVPERRLLMDMIGFMAGNKPSAAN</sequence>
<dbReference type="EMBL" id="DAAHJH010000013">
    <property type="protein sequence ID" value="HAB6340262.1"/>
    <property type="molecule type" value="Genomic_DNA"/>
</dbReference>
<dbReference type="EMBL" id="CP023345">
    <property type="protein sequence ID" value="ATW56232.1"/>
    <property type="molecule type" value="Genomic_DNA"/>
</dbReference>
<dbReference type="AlphaFoldDB" id="A0A2I5HL72"/>
<reference evidence="1 3" key="1">
    <citation type="submission" date="2017-09" db="EMBL/GenBank/DDBJ databases">
        <title>Complete genome of Salmonella enterica subsp. diarizonae isolated from stool of a patient with bacterial enteropathy.</title>
        <authorList>
            <person name="Zhou J."/>
            <person name="Chen Q."/>
            <person name="Guo L."/>
            <person name="Fan J."/>
        </authorList>
    </citation>
    <scope>NUCLEOTIDE SEQUENCE [LARGE SCALE GENOMIC DNA]</scope>
    <source>
        <strain evidence="1 3">HZS154</strain>
    </source>
</reference>
<evidence type="ECO:0000313" key="2">
    <source>
        <dbReference type="EMBL" id="HAB6340262.1"/>
    </source>
</evidence>
<dbReference type="RefSeq" id="WP_088759601.1">
    <property type="nucleotide sequence ID" value="NZ_CP023345.1"/>
</dbReference>
<protein>
    <submittedName>
        <fullName evidence="1">Uncharacterized protein</fullName>
    </submittedName>
</protein>
<organism evidence="1 3">
    <name type="scientific">Salmonella diarizonae</name>
    <dbReference type="NCBI Taxonomy" id="59204"/>
    <lineage>
        <taxon>Bacteria</taxon>
        <taxon>Pseudomonadati</taxon>
        <taxon>Pseudomonadota</taxon>
        <taxon>Gammaproteobacteria</taxon>
        <taxon>Enterobacterales</taxon>
        <taxon>Enterobacteriaceae</taxon>
        <taxon>Salmonella</taxon>
    </lineage>
</organism>
<evidence type="ECO:0000313" key="3">
    <source>
        <dbReference type="Proteomes" id="UP000230639"/>
    </source>
</evidence>
<accession>A0A2I5HL72</accession>
<proteinExistence type="predicted"/>